<gene>
    <name evidence="5" type="primary">LOC109690698</name>
</gene>
<dbReference type="PANTHER" id="PTHR12517:SF0">
    <property type="entry name" value="INTERMEMBRANE LIPID TRANSFER PROTEIN VPS13B"/>
    <property type="match status" value="1"/>
</dbReference>
<dbReference type="OrthoDB" id="445152at2759"/>
<name>A0A8B7V3U0_CASCN</name>
<proteinExistence type="predicted"/>
<feature type="domain" description="Chorein N-terminal" evidence="3">
    <location>
        <begin position="10"/>
        <end position="341"/>
    </location>
</feature>
<evidence type="ECO:0000259" key="3">
    <source>
        <dbReference type="Pfam" id="PF12624"/>
    </source>
</evidence>
<evidence type="ECO:0000313" key="5">
    <source>
        <dbReference type="RefSeq" id="XP_020025754.1"/>
    </source>
</evidence>
<dbReference type="PANTHER" id="PTHR12517">
    <property type="entry name" value="VACUOLAR PROTEIN SORTING-ASSOCIATED PROTEIN 13B"/>
    <property type="match status" value="1"/>
</dbReference>
<dbReference type="Pfam" id="PF25033">
    <property type="entry name" value="VPS13_M"/>
    <property type="match status" value="1"/>
</dbReference>
<sequence length="562" mass="61858">MTRHYGLSPDFFSSYVQLLCEVADSMNKVWNKIQKRGSLGPSSVCPETVAGPVPGSPVRSSVGTAPPDASTCSPSADIGTATEGDSIQAGDDSPFSDSVTLEQTTNNIGGSSGRVSLWMQWVLPKITIKLFAPDPENKGTEVCMVSELEDLSASIDVQDVYMKVKCKIESFNIDHYRSSLGEESWSLGQCGGVFLSCTDKLNRRTLLVRPVSKQDPFSNCSGVFPSTTTKLLDGTHQQHGFLSLTYTKAVTKNVRHKLTSRNERRSFHKLSEGLTDGSPHFLHEILLSAQAFDIVLCFPLLNAIASIFQAKLPRTQKEKRKSPGQPMRTHTLTSRNLPLIYINTSVIRIFVPKTEEIQPSVGVNQAAKEDTMVLKIGSVAMAPQADNPLGRSVLRKDIYQRALNLGILRDPGSEIEDRQYQIELQSINIGTAQWDQLKPEKKSGTGGVLTESERNSQNPALEWNMASSIRRHQERRAILTPILTDFSVRITGAPAIIFTKIISPENLHTEEILVCGHSLEVNITTNLDFFLSVAQVQLLHQLIVANMTGLEPSNKDTEVTIT</sequence>
<reference evidence="5" key="1">
    <citation type="submission" date="2025-08" db="UniProtKB">
        <authorList>
            <consortium name="RefSeq"/>
        </authorList>
    </citation>
    <scope>IDENTIFICATION</scope>
    <source>
        <tissue evidence="5">Leukocyte</tissue>
    </source>
</reference>
<dbReference type="KEGG" id="ccan:109690698"/>
<feature type="region of interest" description="Disordered" evidence="2">
    <location>
        <begin position="40"/>
        <end position="98"/>
    </location>
</feature>
<evidence type="ECO:0000259" key="4">
    <source>
        <dbReference type="Pfam" id="PF25033"/>
    </source>
</evidence>
<protein>
    <submittedName>
        <fullName evidence="5">Vacuolar protein sorting-associated protein 13B-like isoform X1</fullName>
    </submittedName>
</protein>
<accession>A0A8B7V3U0</accession>
<evidence type="ECO:0000256" key="1">
    <source>
        <dbReference type="ARBA" id="ARBA00022448"/>
    </source>
</evidence>
<dbReference type="InterPro" id="IPR039782">
    <property type="entry name" value="VPS13B"/>
</dbReference>
<feature type="domain" description="VPS13-like middle region" evidence="4">
    <location>
        <begin position="350"/>
        <end position="558"/>
    </location>
</feature>
<dbReference type="AlphaFoldDB" id="A0A8B7V3U0"/>
<dbReference type="Pfam" id="PF12624">
    <property type="entry name" value="VPS13_N"/>
    <property type="match status" value="1"/>
</dbReference>
<evidence type="ECO:0000256" key="2">
    <source>
        <dbReference type="SAM" id="MobiDB-lite"/>
    </source>
</evidence>
<dbReference type="InterPro" id="IPR026854">
    <property type="entry name" value="VPS13_N"/>
</dbReference>
<keyword evidence="1" id="KW-0813">Transport</keyword>
<dbReference type="InterPro" id="IPR056747">
    <property type="entry name" value="VPS13-like_M"/>
</dbReference>
<organism evidence="5">
    <name type="scientific">Castor canadensis</name>
    <name type="common">American beaver</name>
    <dbReference type="NCBI Taxonomy" id="51338"/>
    <lineage>
        <taxon>Eukaryota</taxon>
        <taxon>Metazoa</taxon>
        <taxon>Chordata</taxon>
        <taxon>Craniata</taxon>
        <taxon>Vertebrata</taxon>
        <taxon>Euteleostomi</taxon>
        <taxon>Mammalia</taxon>
        <taxon>Eutheria</taxon>
        <taxon>Euarchontoglires</taxon>
        <taxon>Glires</taxon>
        <taxon>Rodentia</taxon>
        <taxon>Castorimorpha</taxon>
        <taxon>Castoridae</taxon>
        <taxon>Castor</taxon>
    </lineage>
</organism>
<dbReference type="RefSeq" id="XP_020025754.1">
    <property type="nucleotide sequence ID" value="XM_020170165.1"/>
</dbReference>